<dbReference type="EMBL" id="CAXAMN010022518">
    <property type="protein sequence ID" value="CAK9070547.1"/>
    <property type="molecule type" value="Genomic_DNA"/>
</dbReference>
<organism evidence="16 17">
    <name type="scientific">Durusdinium trenchii</name>
    <dbReference type="NCBI Taxonomy" id="1381693"/>
    <lineage>
        <taxon>Eukaryota</taxon>
        <taxon>Sar</taxon>
        <taxon>Alveolata</taxon>
        <taxon>Dinophyceae</taxon>
        <taxon>Suessiales</taxon>
        <taxon>Symbiodiniaceae</taxon>
        <taxon>Durusdinium</taxon>
    </lineage>
</organism>
<protein>
    <recommendedName>
        <fullName evidence="18">Calmodulin</fullName>
    </recommendedName>
</protein>
<dbReference type="Pfam" id="PF03176">
    <property type="entry name" value="MMPL"/>
    <property type="match status" value="3"/>
</dbReference>
<keyword evidence="7 11" id="KW-0067">ATP-binding</keyword>
<dbReference type="InterPro" id="IPR002048">
    <property type="entry name" value="EF_hand_dom"/>
</dbReference>
<dbReference type="InterPro" id="IPR008271">
    <property type="entry name" value="Ser/Thr_kinase_AS"/>
</dbReference>
<dbReference type="Gene3D" id="1.10.510.10">
    <property type="entry name" value="Transferase(Phosphotransferase) domain 1"/>
    <property type="match status" value="1"/>
</dbReference>
<dbReference type="PROSITE" id="PS50222">
    <property type="entry name" value="EF_HAND_2"/>
    <property type="match status" value="1"/>
</dbReference>
<dbReference type="SUPFAM" id="SSF56112">
    <property type="entry name" value="Protein kinase-like (PK-like)"/>
    <property type="match status" value="1"/>
</dbReference>
<dbReference type="Gene3D" id="1.10.238.10">
    <property type="entry name" value="EF-hand"/>
    <property type="match status" value="2"/>
</dbReference>
<dbReference type="Gene3D" id="1.20.1640.10">
    <property type="entry name" value="Multidrug efflux transporter AcrB transmembrane domain"/>
    <property type="match status" value="2"/>
</dbReference>
<evidence type="ECO:0000256" key="11">
    <source>
        <dbReference type="PROSITE-ProRule" id="PRU10141"/>
    </source>
</evidence>
<dbReference type="Pfam" id="PF00069">
    <property type="entry name" value="Pkinase"/>
    <property type="match status" value="1"/>
</dbReference>
<keyword evidence="3" id="KW-1003">Cell membrane</keyword>
<comment type="similarity">
    <text evidence="10">Belongs to the protein kinase superfamily. Ser/Thr protein kinase family. CDPK subfamily.</text>
</comment>
<feature type="domain" description="Protein kinase" evidence="14">
    <location>
        <begin position="310"/>
        <end position="580"/>
    </location>
</feature>
<feature type="transmembrane region" description="Helical" evidence="13">
    <location>
        <begin position="902"/>
        <end position="923"/>
    </location>
</feature>
<feature type="transmembrane region" description="Helical" evidence="13">
    <location>
        <begin position="977"/>
        <end position="995"/>
    </location>
</feature>
<dbReference type="InterPro" id="IPR017441">
    <property type="entry name" value="Protein_kinase_ATP_BS"/>
</dbReference>
<proteinExistence type="inferred from homology"/>
<feature type="compositionally biased region" description="Low complexity" evidence="12">
    <location>
        <begin position="133"/>
        <end position="163"/>
    </location>
</feature>
<dbReference type="PROSITE" id="PS50011">
    <property type="entry name" value="PROTEIN_KINASE_DOM"/>
    <property type="match status" value="1"/>
</dbReference>
<reference evidence="16 17" key="1">
    <citation type="submission" date="2024-02" db="EMBL/GenBank/DDBJ databases">
        <authorList>
            <person name="Chen Y."/>
            <person name="Shah S."/>
            <person name="Dougan E. K."/>
            <person name="Thang M."/>
            <person name="Chan C."/>
        </authorList>
    </citation>
    <scope>NUCLEOTIDE SEQUENCE [LARGE SCALE GENOMIC DNA]</scope>
</reference>
<evidence type="ECO:0000313" key="16">
    <source>
        <dbReference type="EMBL" id="CAK9070547.1"/>
    </source>
</evidence>
<dbReference type="InterPro" id="IPR011009">
    <property type="entry name" value="Kinase-like_dom_sf"/>
</dbReference>
<dbReference type="SUPFAM" id="SSF47473">
    <property type="entry name" value="EF-hand"/>
    <property type="match status" value="2"/>
</dbReference>
<feature type="transmembrane region" description="Helical" evidence="13">
    <location>
        <begin position="1336"/>
        <end position="1360"/>
    </location>
</feature>
<evidence type="ECO:0000256" key="7">
    <source>
        <dbReference type="ARBA" id="ARBA00022840"/>
    </source>
</evidence>
<keyword evidence="6" id="KW-0106">Calcium</keyword>
<feature type="region of interest" description="Disordered" evidence="12">
    <location>
        <begin position="130"/>
        <end position="175"/>
    </location>
</feature>
<feature type="domain" description="EF-hand" evidence="15">
    <location>
        <begin position="627"/>
        <end position="662"/>
    </location>
</feature>
<evidence type="ECO:0000256" key="13">
    <source>
        <dbReference type="SAM" id="Phobius"/>
    </source>
</evidence>
<feature type="transmembrane region" description="Helical" evidence="13">
    <location>
        <begin position="1308"/>
        <end position="1327"/>
    </location>
</feature>
<evidence type="ECO:0000256" key="2">
    <source>
        <dbReference type="ARBA" id="ARBA00010157"/>
    </source>
</evidence>
<feature type="transmembrane region" description="Helical" evidence="13">
    <location>
        <begin position="1425"/>
        <end position="1447"/>
    </location>
</feature>
<evidence type="ECO:0000313" key="17">
    <source>
        <dbReference type="Proteomes" id="UP001642484"/>
    </source>
</evidence>
<dbReference type="InterPro" id="IPR011992">
    <property type="entry name" value="EF-hand-dom_pair"/>
</dbReference>
<evidence type="ECO:0000256" key="3">
    <source>
        <dbReference type="ARBA" id="ARBA00022475"/>
    </source>
</evidence>
<gene>
    <name evidence="16" type="ORF">CCMP2556_LOCUS34703</name>
</gene>
<comment type="subcellular location">
    <subcellularLocation>
        <location evidence="1">Cell membrane</location>
        <topology evidence="1">Multi-pass membrane protein</topology>
    </subcellularLocation>
</comment>
<name>A0ABP0P6K1_9DINO</name>
<comment type="caution">
    <text evidence="16">The sequence shown here is derived from an EMBL/GenBank/DDBJ whole genome shotgun (WGS) entry which is preliminary data.</text>
</comment>
<feature type="binding site" evidence="11">
    <location>
        <position position="345"/>
    </location>
    <ligand>
        <name>ATP</name>
        <dbReference type="ChEBI" id="CHEBI:30616"/>
    </ligand>
</feature>
<accession>A0ABP0P6K1</accession>
<feature type="transmembrane region" description="Helical" evidence="13">
    <location>
        <begin position="878"/>
        <end position="895"/>
    </location>
</feature>
<dbReference type="PANTHER" id="PTHR33406">
    <property type="entry name" value="MEMBRANE PROTEIN MJ1562-RELATED"/>
    <property type="match status" value="1"/>
</dbReference>
<dbReference type="PROSITE" id="PS00108">
    <property type="entry name" value="PROTEIN_KINASE_ST"/>
    <property type="match status" value="1"/>
</dbReference>
<dbReference type="PANTHER" id="PTHR33406:SF6">
    <property type="entry name" value="MEMBRANE PROTEIN YDGH-RELATED"/>
    <property type="match status" value="1"/>
</dbReference>
<evidence type="ECO:0000256" key="8">
    <source>
        <dbReference type="ARBA" id="ARBA00022989"/>
    </source>
</evidence>
<keyword evidence="4 13" id="KW-0812">Transmembrane</keyword>
<evidence type="ECO:0000256" key="4">
    <source>
        <dbReference type="ARBA" id="ARBA00022692"/>
    </source>
</evidence>
<dbReference type="SMART" id="SM00220">
    <property type="entry name" value="S_TKc"/>
    <property type="match status" value="1"/>
</dbReference>
<dbReference type="InterPro" id="IPR018247">
    <property type="entry name" value="EF_Hand_1_Ca_BS"/>
</dbReference>
<dbReference type="InterPro" id="IPR000719">
    <property type="entry name" value="Prot_kinase_dom"/>
</dbReference>
<keyword evidence="17" id="KW-1185">Reference proteome</keyword>
<keyword evidence="5 11" id="KW-0547">Nucleotide-binding</keyword>
<feature type="transmembrane region" description="Helical" evidence="13">
    <location>
        <begin position="929"/>
        <end position="950"/>
    </location>
</feature>
<dbReference type="InterPro" id="IPR004869">
    <property type="entry name" value="MMPL_dom"/>
</dbReference>
<evidence type="ECO:0000256" key="1">
    <source>
        <dbReference type="ARBA" id="ARBA00004651"/>
    </source>
</evidence>
<evidence type="ECO:0008006" key="18">
    <source>
        <dbReference type="Google" id="ProtNLM"/>
    </source>
</evidence>
<evidence type="ECO:0000256" key="6">
    <source>
        <dbReference type="ARBA" id="ARBA00022837"/>
    </source>
</evidence>
<dbReference type="PROSITE" id="PS00107">
    <property type="entry name" value="PROTEIN_KINASE_ATP"/>
    <property type="match status" value="1"/>
</dbReference>
<sequence>MLLAHIEANSVDRRVTRFGVKRLEGLEFQNAWCPTTFGGVVRETLRELDAKGATNQLFAWHANIFDGLDVGTRLRSSGLLSEPRRAEPAGGAVPEAFGVAAALTPSGPQVPSAVTPGGVVKLDLDSARHSQISGASPASASTARASPNAPRPARSRSSLSAGSEKSPGSRLNFTEKAQRDLVELMRSKDKLRAYAERPFKDVPGRSLLAGDRLCFEDFQQALKDLLQELHISVPADKQMQALFDKHRGSHEGVSSEDFEALLFRLLCFLRASEEVRVNFGAELRSCSEERDKRWRQEFIQKNSQKFNEVYEVQKQLGKGSFGTVYLVSHRTQVDQNKAKRVRVCKMISKVKAKEAKTSEAKVREEFAVLKQLDHPHVLRIFEDFEDEKYFYLVMEQCKGGDLAQYVKSLEPMDAQSYEFWVGKVMQHTLSAIAYCHSKAVIHKDLKPENVMLSTTRDTPVAEMHVVVVDFGLAEVFARSTDRSDVVSGTPPYMAPEVWQGNFSKSCDVWSAGCMLFFLLSGRLPFVAATLKEFPKALRQEPDWAAMGGATHEAQQICRQMLQKKEHQRPTAQSCLKDRWFVQMGLAGHSNPAGVLHEDQLRSLLAVGQRSEFEKFVTRFVATQLDASQQTKVNEAFKAFDSDGDGQLSAEELRPQTATPRVAKRVRSVGCEVQHTKHGRLRGKGTDQIVLVAWALLAAICAPFALRLVDHCKFTFEPVKGTQTYEAQAVFMREFPENVNQDVELILISCESCSQIAREHFAARAVQQLRSLCSSLDTRHPDTLHNWTDHLQFLSSAPARLGVPSPFLSASNRTMLFQLSWTVGPKQHEVIGMLSEVRQKVHDLQNEAPSGFSIRLAGQLALFTDTLTSTRQDIEKKDIVVMPFALLVLASRVGSLRLMLIPICCLICSLSSALGLFLPFAVYVVDISPLAPSTMVFLGIALAIDYSLFMLTRYMEEAESGASTELALKSTMRQSGHVVMISASVLIICYVGVLFYPSGGIATIGLGASLTVFLCALSNLTLTPALTTALPSLFGAENLRLRASRRSQSSCGRRCNCRGSGKCWPRVAKVVTKQPGVYLIPIVCLAFLLPACAVLLHYHESFANTLTFPGKSDTSLAYHQLISEFPAGKLSPQYVIIPASGNETVRSDEYFNFSCHIANSLLQELSGDPFYLKASDFLSPALLPSSAGGSGATVQCLNWRSNVTDALHPFGPLTAERLLELPGDIGETYREQWQKLVSSRTGEHSSILMLTVPFDPFSDTLWPFVLAARHALEGATADLDRDDASSSSVLLFGTLTVVFDIVQVTYRRLPYIVCGTVLCVFSLIAYAFRAALAPVKMLITVVVPLAAVFGVAVWVYQFGAFNWLPGGPGNNPFTSPPGGGFYWAAPVFTCTIIIGLALDYDVFLFARVVELRKKGYSNPAAVRGGLTLTGPTITAAGLIMAIAFGGLLLSDVPSNNQIGFVMAFGVLMDTFVIRTCLVPSVLTLAASLNYWPQQMPEPGPLEVEMLQHSEQSVNARLTQLAQELWPDRSQLWALILDAPSLSSSRALSADGFGFRPERIVVPNDAELPDTAWPKKGATILKGLSLSRFLKEQRGGRYGPFHCIYLDYTVCLDGSWKASQELEDPFQDLETAQMDSSSPFEDLESLFDGHLAEGDLLLAVTLAQLKSPQRRVRSSTLTASTVEVPHQWQRLRLLLGALSLKYRARHESCCVSLEHRELRNVSTELFLLGSSVRLKQLLEKELERVRL</sequence>
<dbReference type="Proteomes" id="UP001642484">
    <property type="component" value="Unassembled WGS sequence"/>
</dbReference>
<evidence type="ECO:0000256" key="10">
    <source>
        <dbReference type="ARBA" id="ARBA00024334"/>
    </source>
</evidence>
<dbReference type="PROSITE" id="PS00018">
    <property type="entry name" value="EF_HAND_1"/>
    <property type="match status" value="1"/>
</dbReference>
<dbReference type="SUPFAM" id="SSF82866">
    <property type="entry name" value="Multidrug efflux transporter AcrB transmembrane domain"/>
    <property type="match status" value="2"/>
</dbReference>
<keyword evidence="8 13" id="KW-1133">Transmembrane helix</keyword>
<feature type="transmembrane region" description="Helical" evidence="13">
    <location>
        <begin position="1459"/>
        <end position="1484"/>
    </location>
</feature>
<dbReference type="Gene3D" id="3.30.200.20">
    <property type="entry name" value="Phosphorylase Kinase, domain 1"/>
    <property type="match status" value="1"/>
</dbReference>
<evidence type="ECO:0000259" key="14">
    <source>
        <dbReference type="PROSITE" id="PS50011"/>
    </source>
</evidence>
<feature type="transmembrane region" description="Helical" evidence="13">
    <location>
        <begin position="1007"/>
        <end position="1035"/>
    </location>
</feature>
<feature type="transmembrane region" description="Helical" evidence="13">
    <location>
        <begin position="1380"/>
        <end position="1404"/>
    </location>
</feature>
<comment type="similarity">
    <text evidence="2">Belongs to the resistance-nodulation-cell division (RND) (TC 2.A.6) family. MmpL subfamily.</text>
</comment>
<feature type="transmembrane region" description="Helical" evidence="13">
    <location>
        <begin position="1075"/>
        <end position="1097"/>
    </location>
</feature>
<evidence type="ECO:0000256" key="5">
    <source>
        <dbReference type="ARBA" id="ARBA00022741"/>
    </source>
</evidence>
<keyword evidence="9 13" id="KW-0472">Membrane</keyword>
<evidence type="ECO:0000256" key="12">
    <source>
        <dbReference type="SAM" id="MobiDB-lite"/>
    </source>
</evidence>
<evidence type="ECO:0000259" key="15">
    <source>
        <dbReference type="PROSITE" id="PS50222"/>
    </source>
</evidence>
<dbReference type="InterPro" id="IPR050545">
    <property type="entry name" value="Mycobact_MmpL"/>
</dbReference>
<evidence type="ECO:0000256" key="9">
    <source>
        <dbReference type="ARBA" id="ARBA00023136"/>
    </source>
</evidence>